<keyword evidence="7" id="KW-1185">Reference proteome</keyword>
<feature type="compositionally biased region" description="Basic and acidic residues" evidence="4">
    <location>
        <begin position="373"/>
        <end position="385"/>
    </location>
</feature>
<keyword evidence="2" id="KW-0863">Zinc-finger</keyword>
<evidence type="ECO:0000259" key="5">
    <source>
        <dbReference type="SMART" id="SM00451"/>
    </source>
</evidence>
<reference evidence="6 7" key="1">
    <citation type="journal article" date="2010" name="Genome Biol.">
        <title>A first genome assembly of the barley fungal pathogen Pyrenophora teres f. teres.</title>
        <authorList>
            <person name="Ellwood S.R."/>
            <person name="Liu Z."/>
            <person name="Syme R.A."/>
            <person name="Lai Z."/>
            <person name="Hane J.K."/>
            <person name="Keiper F."/>
            <person name="Moffat C.S."/>
            <person name="Oliver R.P."/>
            <person name="Friesen T.L."/>
        </authorList>
    </citation>
    <scope>NUCLEOTIDE SEQUENCE [LARGE SCALE GENOMIC DNA]</scope>
    <source>
        <strain evidence="6 7">0-1</strain>
    </source>
</reference>
<dbReference type="HOGENOM" id="CLU_486737_0_0_1"/>
<dbReference type="Proteomes" id="UP000001067">
    <property type="component" value="Unassembled WGS sequence"/>
</dbReference>
<dbReference type="AlphaFoldDB" id="E3S3U0"/>
<feature type="region of interest" description="Disordered" evidence="4">
    <location>
        <begin position="356"/>
        <end position="385"/>
    </location>
</feature>
<evidence type="ECO:0000256" key="1">
    <source>
        <dbReference type="ARBA" id="ARBA00022723"/>
    </source>
</evidence>
<dbReference type="SUPFAM" id="SSF57667">
    <property type="entry name" value="beta-beta-alpha zinc fingers"/>
    <property type="match status" value="1"/>
</dbReference>
<dbReference type="InterPro" id="IPR036236">
    <property type="entry name" value="Znf_C2H2_sf"/>
</dbReference>
<dbReference type="InterPro" id="IPR013085">
    <property type="entry name" value="U1-CZ_Znf_C2H2"/>
</dbReference>
<dbReference type="GO" id="GO:0010181">
    <property type="term" value="F:FMN binding"/>
    <property type="evidence" value="ECO:0007669"/>
    <property type="project" value="InterPro"/>
</dbReference>
<evidence type="ECO:0000256" key="4">
    <source>
        <dbReference type="SAM" id="MobiDB-lite"/>
    </source>
</evidence>
<dbReference type="PANTHER" id="PTHR22893:SF91">
    <property type="entry name" value="NADPH DEHYDROGENASE 2-RELATED"/>
    <property type="match status" value="1"/>
</dbReference>
<evidence type="ECO:0000256" key="3">
    <source>
        <dbReference type="ARBA" id="ARBA00022833"/>
    </source>
</evidence>
<feature type="compositionally biased region" description="Basic and acidic residues" evidence="4">
    <location>
        <begin position="490"/>
        <end position="508"/>
    </location>
</feature>
<gene>
    <name evidence="6" type="ORF">PTT_17174</name>
</gene>
<feature type="domain" description="U1-type" evidence="5">
    <location>
        <begin position="292"/>
        <end position="327"/>
    </location>
</feature>
<dbReference type="Pfam" id="PF06220">
    <property type="entry name" value="zf-U1"/>
    <property type="match status" value="1"/>
</dbReference>
<organism evidence="7">
    <name type="scientific">Pyrenophora teres f. teres (strain 0-1)</name>
    <name type="common">Barley net blotch fungus</name>
    <name type="synonym">Drechslera teres f. teres</name>
    <dbReference type="NCBI Taxonomy" id="861557"/>
    <lineage>
        <taxon>Eukaryota</taxon>
        <taxon>Fungi</taxon>
        <taxon>Dikarya</taxon>
        <taxon>Ascomycota</taxon>
        <taxon>Pezizomycotina</taxon>
        <taxon>Dothideomycetes</taxon>
        <taxon>Pleosporomycetidae</taxon>
        <taxon>Pleosporales</taxon>
        <taxon>Pleosporineae</taxon>
        <taxon>Pleosporaceae</taxon>
        <taxon>Pyrenophora</taxon>
    </lineage>
</organism>
<dbReference type="Pfam" id="PF00724">
    <property type="entry name" value="Oxidored_FMN"/>
    <property type="match status" value="1"/>
</dbReference>
<dbReference type="GO" id="GO:0003676">
    <property type="term" value="F:nucleic acid binding"/>
    <property type="evidence" value="ECO:0007669"/>
    <property type="project" value="InterPro"/>
</dbReference>
<dbReference type="KEGG" id="pte:PTT_17174"/>
<dbReference type="InterPro" id="IPR001155">
    <property type="entry name" value="OxRdtase_FMN_N"/>
</dbReference>
<proteinExistence type="predicted"/>
<dbReference type="SUPFAM" id="SSF51395">
    <property type="entry name" value="FMN-linked oxidoreductases"/>
    <property type="match status" value="1"/>
</dbReference>
<dbReference type="SMART" id="SM00451">
    <property type="entry name" value="ZnF_U1"/>
    <property type="match status" value="1"/>
</dbReference>
<dbReference type="Gene3D" id="3.20.20.70">
    <property type="entry name" value="Aldolase class I"/>
    <property type="match status" value="1"/>
</dbReference>
<dbReference type="eggNOG" id="KOG0134">
    <property type="taxonomic scope" value="Eukaryota"/>
</dbReference>
<protein>
    <recommendedName>
        <fullName evidence="5">U1-type domain-containing protein</fullName>
    </recommendedName>
</protein>
<sequence length="560" mass="61254">MVSSEYYEQRASVPGTLIISEATIPSPSAIGCRNAPGIWSPSQIAAWKPITASIHARGCYIYCQLWHQGRAANPSVLAEDNITMVSSSAVPMSPSDATPTALSEEEIWNTIADYASAAKNAIEAGFDGVEIHGANGYLPDQFLQTTCNQRTDAWGGSIENRCRFHLEVTKAVIAAVGADKVAMRLSPYSDFNGMLMPEPESTFSHLLSLLKPLNLAFLHIIEARITGNDDSECGGVKTVRWMVEEWGNSTPVMLAGGFKPETARKTVDQVYDGLLPTHPTLDFTMAEYWKSTPKYWCKFCSTFVKDTKFERAQHEATGRHQGNIQRSLKGLHREQENEKRNQARAQAEVARLNGLVPSSSTPSVATGIGGKPTFEKRPEKKATVDDRKRQWEELAAMGVALPAAARGDLAMAGDWKTVSEQVIGEVTEDGEFKVTALNKGVRKRMIDEDEEEREAAGQLITKKKGWGHTYKSFPGSKGGDDDIESLLGKTKPEVKKEESKDGTKVEATKDEDEDANAKTLHDIPTVEEAEAKASETAAAHNEEDAPAAPAVVFKKRKKAK</sequence>
<dbReference type="GO" id="GO:0008270">
    <property type="term" value="F:zinc ion binding"/>
    <property type="evidence" value="ECO:0007669"/>
    <property type="project" value="UniProtKB-KW"/>
</dbReference>
<dbReference type="PANTHER" id="PTHR22893">
    <property type="entry name" value="NADH OXIDOREDUCTASE-RELATED"/>
    <property type="match status" value="1"/>
</dbReference>
<evidence type="ECO:0000256" key="2">
    <source>
        <dbReference type="ARBA" id="ARBA00022771"/>
    </source>
</evidence>
<dbReference type="OrthoDB" id="191651at2759"/>
<dbReference type="InterPro" id="IPR003604">
    <property type="entry name" value="Matrin/U1-like-C_Znf_C2H2"/>
</dbReference>
<name>E3S3U0_PYRTT</name>
<feature type="region of interest" description="Disordered" evidence="4">
    <location>
        <begin position="466"/>
        <end position="560"/>
    </location>
</feature>
<dbReference type="EMBL" id="GL537047">
    <property type="protein sequence ID" value="EFQ87368.1"/>
    <property type="molecule type" value="Genomic_DNA"/>
</dbReference>
<dbReference type="Gene3D" id="3.30.160.60">
    <property type="entry name" value="Classic Zinc Finger"/>
    <property type="match status" value="1"/>
</dbReference>
<dbReference type="InterPro" id="IPR013785">
    <property type="entry name" value="Aldolase_TIM"/>
</dbReference>
<dbReference type="InterPro" id="IPR045247">
    <property type="entry name" value="Oye-like"/>
</dbReference>
<dbReference type="eggNOG" id="KOG0150">
    <property type="taxonomic scope" value="Eukaryota"/>
</dbReference>
<keyword evidence="1" id="KW-0479">Metal-binding</keyword>
<evidence type="ECO:0000313" key="6">
    <source>
        <dbReference type="EMBL" id="EFQ87368.1"/>
    </source>
</evidence>
<accession>E3S3U0</accession>
<dbReference type="GO" id="GO:0003959">
    <property type="term" value="F:NADPH dehydrogenase activity"/>
    <property type="evidence" value="ECO:0007669"/>
    <property type="project" value="TreeGrafter"/>
</dbReference>
<evidence type="ECO:0000313" key="7">
    <source>
        <dbReference type="Proteomes" id="UP000001067"/>
    </source>
</evidence>
<keyword evidence="3" id="KW-0862">Zinc</keyword>